<evidence type="ECO:0000256" key="1">
    <source>
        <dbReference type="SAM" id="Coils"/>
    </source>
</evidence>
<gene>
    <name evidence="2" type="ORF">S12H4_40297</name>
</gene>
<feature type="coiled-coil region" evidence="1">
    <location>
        <begin position="31"/>
        <end position="58"/>
    </location>
</feature>
<dbReference type="EMBL" id="BARW01024445">
    <property type="protein sequence ID" value="GAI91956.1"/>
    <property type="molecule type" value="Genomic_DNA"/>
</dbReference>
<protein>
    <submittedName>
        <fullName evidence="2">Uncharacterized protein</fullName>
    </submittedName>
</protein>
<evidence type="ECO:0000313" key="2">
    <source>
        <dbReference type="EMBL" id="GAI91956.1"/>
    </source>
</evidence>
<name>X1TKU8_9ZZZZ</name>
<organism evidence="2">
    <name type="scientific">marine sediment metagenome</name>
    <dbReference type="NCBI Taxonomy" id="412755"/>
    <lineage>
        <taxon>unclassified sequences</taxon>
        <taxon>metagenomes</taxon>
        <taxon>ecological metagenomes</taxon>
    </lineage>
</organism>
<proteinExistence type="predicted"/>
<comment type="caution">
    <text evidence="2">The sequence shown here is derived from an EMBL/GenBank/DDBJ whole genome shotgun (WGS) entry which is preliminary data.</text>
</comment>
<keyword evidence="1" id="KW-0175">Coiled coil</keyword>
<sequence>MVKQLIIVRSRGIGKMIEWVKQLRPEVHIEESNCQKKLKNLQVENKRLRNEIKHIGYNCFDLMEGAGMPEFEIYEDIWVWSIGVLKGESNGKTL</sequence>
<reference evidence="2" key="1">
    <citation type="journal article" date="2014" name="Front. Microbiol.">
        <title>High frequency of phylogenetically diverse reductive dehalogenase-homologous genes in deep subseafloor sedimentary metagenomes.</title>
        <authorList>
            <person name="Kawai M."/>
            <person name="Futagami T."/>
            <person name="Toyoda A."/>
            <person name="Takaki Y."/>
            <person name="Nishi S."/>
            <person name="Hori S."/>
            <person name="Arai W."/>
            <person name="Tsubouchi T."/>
            <person name="Morono Y."/>
            <person name="Uchiyama I."/>
            <person name="Ito T."/>
            <person name="Fujiyama A."/>
            <person name="Inagaki F."/>
            <person name="Takami H."/>
        </authorList>
    </citation>
    <scope>NUCLEOTIDE SEQUENCE</scope>
    <source>
        <strain evidence="2">Expedition CK06-06</strain>
    </source>
</reference>
<accession>X1TKU8</accession>
<dbReference type="AlphaFoldDB" id="X1TKU8"/>